<evidence type="ECO:0000256" key="4">
    <source>
        <dbReference type="ARBA" id="ARBA00022679"/>
    </source>
</evidence>
<keyword evidence="3" id="KW-0963">Cytoplasm</keyword>
<comment type="cofactor">
    <cofactor evidence="1">
        <name>Mg(2+)</name>
        <dbReference type="ChEBI" id="CHEBI:18420"/>
    </cofactor>
</comment>
<keyword evidence="6" id="KW-0418">Kinase</keyword>
<dbReference type="GO" id="GO:0003872">
    <property type="term" value="F:6-phosphofructokinase activity"/>
    <property type="evidence" value="ECO:0007669"/>
    <property type="project" value="UniProtKB-EC"/>
</dbReference>
<comment type="pathway">
    <text evidence="2">Carbohydrate degradation; glycolysis; D-glyceraldehyde 3-phosphate and glycerone phosphate from D-glucose: step 3/4.</text>
</comment>
<comment type="catalytic activity">
    <reaction evidence="9">
        <text>beta-D-fructose 6-phosphate + ATP = beta-D-fructose 1,6-bisphosphate + ADP + H(+)</text>
        <dbReference type="Rhea" id="RHEA:16109"/>
        <dbReference type="ChEBI" id="CHEBI:15378"/>
        <dbReference type="ChEBI" id="CHEBI:30616"/>
        <dbReference type="ChEBI" id="CHEBI:32966"/>
        <dbReference type="ChEBI" id="CHEBI:57634"/>
        <dbReference type="ChEBI" id="CHEBI:456216"/>
        <dbReference type="EC" id="2.7.1.11"/>
    </reaction>
</comment>
<feature type="non-terminal residue" evidence="11">
    <location>
        <position position="1"/>
    </location>
</feature>
<dbReference type="GO" id="GO:0016020">
    <property type="term" value="C:membrane"/>
    <property type="evidence" value="ECO:0007669"/>
    <property type="project" value="TreeGrafter"/>
</dbReference>
<dbReference type="GO" id="GO:0048029">
    <property type="term" value="F:monosaccharide binding"/>
    <property type="evidence" value="ECO:0007669"/>
    <property type="project" value="TreeGrafter"/>
</dbReference>
<dbReference type="SUPFAM" id="SSF53784">
    <property type="entry name" value="Phosphofructokinase"/>
    <property type="match status" value="2"/>
</dbReference>
<keyword evidence="7" id="KW-0460">Magnesium</keyword>
<evidence type="ECO:0000256" key="5">
    <source>
        <dbReference type="ARBA" id="ARBA00022723"/>
    </source>
</evidence>
<sequence length="226" mass="24999">EEISANISNFGIHGLIIIGGFEAFTGSLELLEGRAKYEELCIPLCVIPATVSNNVPGSDFSIGTDTALNTITITCWGTCSRYRPPPPPHPPGTGRGRRLGDPRLGLLPVHPVTLLAQGGTPTPFDRNFGTKMGAKAVAWITGKIKEGLRHGRIFANTDDSACLLGMRKRSLVFQPITELKEQTDFEHRIPKEQWWLKLRPILKILAKYNIELDTSEKAHLEHITRK</sequence>
<dbReference type="PRINTS" id="PR00476">
    <property type="entry name" value="PHFRCTKINASE"/>
</dbReference>
<feature type="non-terminal residue" evidence="11">
    <location>
        <position position="226"/>
    </location>
</feature>
<dbReference type="GO" id="GO:0005945">
    <property type="term" value="C:6-phosphofructokinase complex"/>
    <property type="evidence" value="ECO:0007669"/>
    <property type="project" value="TreeGrafter"/>
</dbReference>
<keyword evidence="12" id="KW-1185">Reference proteome</keyword>
<feature type="domain" description="Phosphofructokinase" evidence="10">
    <location>
        <begin position="2"/>
        <end position="75"/>
    </location>
</feature>
<keyword evidence="5" id="KW-0479">Metal-binding</keyword>
<reference evidence="11 12" key="1">
    <citation type="submission" date="2019-09" db="EMBL/GenBank/DDBJ databases">
        <title>Bird 10,000 Genomes (B10K) Project - Family phase.</title>
        <authorList>
            <person name="Zhang G."/>
        </authorList>
    </citation>
    <scope>NUCLEOTIDE SEQUENCE [LARGE SCALE GENOMIC DNA]</scope>
    <source>
        <strain evidence="11">B10K-DU-001-60</strain>
        <tissue evidence="11">Muscle</tissue>
    </source>
</reference>
<evidence type="ECO:0000259" key="10">
    <source>
        <dbReference type="Pfam" id="PF00365"/>
    </source>
</evidence>
<keyword evidence="8" id="KW-0324">Glycolysis</keyword>
<keyword evidence="4" id="KW-0808">Transferase</keyword>
<dbReference type="GO" id="GO:0005524">
    <property type="term" value="F:ATP binding"/>
    <property type="evidence" value="ECO:0007669"/>
    <property type="project" value="TreeGrafter"/>
</dbReference>
<dbReference type="InterPro" id="IPR000023">
    <property type="entry name" value="Phosphofructokinase_dom"/>
</dbReference>
<dbReference type="AlphaFoldDB" id="A0A7K9X6S3"/>
<evidence type="ECO:0000256" key="3">
    <source>
        <dbReference type="ARBA" id="ARBA00022490"/>
    </source>
</evidence>
<evidence type="ECO:0000256" key="6">
    <source>
        <dbReference type="ARBA" id="ARBA00022777"/>
    </source>
</evidence>
<gene>
    <name evidence="11" type="primary">Pfkm</name>
    <name evidence="11" type="ORF">PSOCRE_R11723</name>
</gene>
<accession>A0A7K9X6S3</accession>
<dbReference type="GO" id="GO:0006002">
    <property type="term" value="P:fructose 6-phosphate metabolic process"/>
    <property type="evidence" value="ECO:0007669"/>
    <property type="project" value="InterPro"/>
</dbReference>
<evidence type="ECO:0000256" key="8">
    <source>
        <dbReference type="ARBA" id="ARBA00023152"/>
    </source>
</evidence>
<evidence type="ECO:0000256" key="1">
    <source>
        <dbReference type="ARBA" id="ARBA00001946"/>
    </source>
</evidence>
<dbReference type="GO" id="GO:0016208">
    <property type="term" value="F:AMP binding"/>
    <property type="evidence" value="ECO:0007669"/>
    <property type="project" value="TreeGrafter"/>
</dbReference>
<dbReference type="PANTHER" id="PTHR13697:SF59">
    <property type="entry name" value="ATP-DEPENDENT 6-PHOSPHOFRUCTOKINASE, MUSCLE TYPE"/>
    <property type="match status" value="1"/>
</dbReference>
<dbReference type="GO" id="GO:0042802">
    <property type="term" value="F:identical protein binding"/>
    <property type="evidence" value="ECO:0007669"/>
    <property type="project" value="TreeGrafter"/>
</dbReference>
<dbReference type="EMBL" id="VWZZ01002340">
    <property type="protein sequence ID" value="NXI93124.1"/>
    <property type="molecule type" value="Genomic_DNA"/>
</dbReference>
<evidence type="ECO:0000256" key="9">
    <source>
        <dbReference type="ARBA" id="ARBA00048070"/>
    </source>
</evidence>
<dbReference type="PANTHER" id="PTHR13697">
    <property type="entry name" value="PHOSPHOFRUCTOKINASE"/>
    <property type="match status" value="1"/>
</dbReference>
<evidence type="ECO:0000313" key="12">
    <source>
        <dbReference type="Proteomes" id="UP000587472"/>
    </source>
</evidence>
<evidence type="ECO:0000313" key="11">
    <source>
        <dbReference type="EMBL" id="NXI93124.1"/>
    </source>
</evidence>
<comment type="caution">
    <text evidence="11">The sequence shown here is derived from an EMBL/GenBank/DDBJ whole genome shotgun (WGS) entry which is preliminary data.</text>
</comment>
<dbReference type="GO" id="GO:0070095">
    <property type="term" value="F:fructose-6-phosphate binding"/>
    <property type="evidence" value="ECO:0007669"/>
    <property type="project" value="TreeGrafter"/>
</dbReference>
<evidence type="ECO:0000256" key="2">
    <source>
        <dbReference type="ARBA" id="ARBA00004679"/>
    </source>
</evidence>
<dbReference type="GO" id="GO:0046872">
    <property type="term" value="F:metal ion binding"/>
    <property type="evidence" value="ECO:0007669"/>
    <property type="project" value="UniProtKB-KW"/>
</dbReference>
<dbReference type="GO" id="GO:0030388">
    <property type="term" value="P:fructose 1,6-bisphosphate metabolic process"/>
    <property type="evidence" value="ECO:0007669"/>
    <property type="project" value="TreeGrafter"/>
</dbReference>
<protein>
    <submittedName>
        <fullName evidence="11">PFKAM protein</fullName>
    </submittedName>
</protein>
<dbReference type="GO" id="GO:0061621">
    <property type="term" value="P:canonical glycolysis"/>
    <property type="evidence" value="ECO:0007669"/>
    <property type="project" value="TreeGrafter"/>
</dbReference>
<proteinExistence type="predicted"/>
<name>A0A7K9X6S3_9GRUI</name>
<dbReference type="UniPathway" id="UPA00109">
    <property type="reaction ID" value="UER00182"/>
</dbReference>
<evidence type="ECO:0000256" key="7">
    <source>
        <dbReference type="ARBA" id="ARBA00022842"/>
    </source>
</evidence>
<dbReference type="Proteomes" id="UP000587472">
    <property type="component" value="Unassembled WGS sequence"/>
</dbReference>
<dbReference type="InterPro" id="IPR035966">
    <property type="entry name" value="PKF_sf"/>
</dbReference>
<dbReference type="InterPro" id="IPR022953">
    <property type="entry name" value="ATP_PFK"/>
</dbReference>
<organism evidence="11 12">
    <name type="scientific">Psophia crepitans</name>
    <name type="common">common trumpeter</name>
    <dbReference type="NCBI Taxonomy" id="54359"/>
    <lineage>
        <taxon>Eukaryota</taxon>
        <taxon>Metazoa</taxon>
        <taxon>Chordata</taxon>
        <taxon>Craniata</taxon>
        <taxon>Vertebrata</taxon>
        <taxon>Euteleostomi</taxon>
        <taxon>Archelosauria</taxon>
        <taxon>Archosauria</taxon>
        <taxon>Dinosauria</taxon>
        <taxon>Saurischia</taxon>
        <taxon>Theropoda</taxon>
        <taxon>Coelurosauria</taxon>
        <taxon>Aves</taxon>
        <taxon>Neognathae</taxon>
        <taxon>Neoaves</taxon>
        <taxon>Gruiformes</taxon>
        <taxon>Psophiidae</taxon>
        <taxon>Psophia</taxon>
    </lineage>
</organism>
<dbReference type="Gene3D" id="3.40.50.450">
    <property type="match status" value="2"/>
</dbReference>
<dbReference type="Pfam" id="PF00365">
    <property type="entry name" value="PFK"/>
    <property type="match status" value="1"/>
</dbReference>